<accession>A0A5C3KS43</accession>
<dbReference type="Proteomes" id="UP000307440">
    <property type="component" value="Unassembled WGS sequence"/>
</dbReference>
<dbReference type="EMBL" id="ML210390">
    <property type="protein sequence ID" value="TFK18588.1"/>
    <property type="molecule type" value="Genomic_DNA"/>
</dbReference>
<sequence length="117" mass="12978">MNYAASIQSESSKNSEVETTDTPTSIEDLFPLQDLNLDACLMALAIAMKEHNAIVSDNVDKLERICTDFQRNTAHIAPIPPVDQPDQGLLAKVAPKWMSSLRAQWAASDEPQRRPSR</sequence>
<evidence type="ECO:0000313" key="2">
    <source>
        <dbReference type="EMBL" id="TFK18588.1"/>
    </source>
</evidence>
<feature type="compositionally biased region" description="Polar residues" evidence="1">
    <location>
        <begin position="1"/>
        <end position="14"/>
    </location>
</feature>
<name>A0A5C3KS43_COPMA</name>
<reference evidence="2 3" key="1">
    <citation type="journal article" date="2019" name="Nat. Ecol. Evol.">
        <title>Megaphylogeny resolves global patterns of mushroom evolution.</title>
        <authorList>
            <person name="Varga T."/>
            <person name="Krizsan K."/>
            <person name="Foldi C."/>
            <person name="Dima B."/>
            <person name="Sanchez-Garcia M."/>
            <person name="Sanchez-Ramirez S."/>
            <person name="Szollosi G.J."/>
            <person name="Szarkandi J.G."/>
            <person name="Papp V."/>
            <person name="Albert L."/>
            <person name="Andreopoulos W."/>
            <person name="Angelini C."/>
            <person name="Antonin V."/>
            <person name="Barry K.W."/>
            <person name="Bougher N.L."/>
            <person name="Buchanan P."/>
            <person name="Buyck B."/>
            <person name="Bense V."/>
            <person name="Catcheside P."/>
            <person name="Chovatia M."/>
            <person name="Cooper J."/>
            <person name="Damon W."/>
            <person name="Desjardin D."/>
            <person name="Finy P."/>
            <person name="Geml J."/>
            <person name="Haridas S."/>
            <person name="Hughes K."/>
            <person name="Justo A."/>
            <person name="Karasinski D."/>
            <person name="Kautmanova I."/>
            <person name="Kiss B."/>
            <person name="Kocsube S."/>
            <person name="Kotiranta H."/>
            <person name="LaButti K.M."/>
            <person name="Lechner B.E."/>
            <person name="Liimatainen K."/>
            <person name="Lipzen A."/>
            <person name="Lukacs Z."/>
            <person name="Mihaltcheva S."/>
            <person name="Morgado L.N."/>
            <person name="Niskanen T."/>
            <person name="Noordeloos M.E."/>
            <person name="Ohm R.A."/>
            <person name="Ortiz-Santana B."/>
            <person name="Ovrebo C."/>
            <person name="Racz N."/>
            <person name="Riley R."/>
            <person name="Savchenko A."/>
            <person name="Shiryaev A."/>
            <person name="Soop K."/>
            <person name="Spirin V."/>
            <person name="Szebenyi C."/>
            <person name="Tomsovsky M."/>
            <person name="Tulloss R.E."/>
            <person name="Uehling J."/>
            <person name="Grigoriev I.V."/>
            <person name="Vagvolgyi C."/>
            <person name="Papp T."/>
            <person name="Martin F.M."/>
            <person name="Miettinen O."/>
            <person name="Hibbett D.S."/>
            <person name="Nagy L.G."/>
        </authorList>
    </citation>
    <scope>NUCLEOTIDE SEQUENCE [LARGE SCALE GENOMIC DNA]</scope>
    <source>
        <strain evidence="2 3">CBS 121175</strain>
    </source>
</reference>
<evidence type="ECO:0000313" key="3">
    <source>
        <dbReference type="Proteomes" id="UP000307440"/>
    </source>
</evidence>
<protein>
    <submittedName>
        <fullName evidence="2">Uncharacterized protein</fullName>
    </submittedName>
</protein>
<feature type="region of interest" description="Disordered" evidence="1">
    <location>
        <begin position="1"/>
        <end position="22"/>
    </location>
</feature>
<evidence type="ECO:0000256" key="1">
    <source>
        <dbReference type="SAM" id="MobiDB-lite"/>
    </source>
</evidence>
<proteinExistence type="predicted"/>
<dbReference type="AlphaFoldDB" id="A0A5C3KS43"/>
<keyword evidence="3" id="KW-1185">Reference proteome</keyword>
<gene>
    <name evidence="2" type="ORF">FA15DRAFT_249649</name>
</gene>
<organism evidence="2 3">
    <name type="scientific">Coprinopsis marcescibilis</name>
    <name type="common">Agaric fungus</name>
    <name type="synonym">Psathyrella marcescibilis</name>
    <dbReference type="NCBI Taxonomy" id="230819"/>
    <lineage>
        <taxon>Eukaryota</taxon>
        <taxon>Fungi</taxon>
        <taxon>Dikarya</taxon>
        <taxon>Basidiomycota</taxon>
        <taxon>Agaricomycotina</taxon>
        <taxon>Agaricomycetes</taxon>
        <taxon>Agaricomycetidae</taxon>
        <taxon>Agaricales</taxon>
        <taxon>Agaricineae</taxon>
        <taxon>Psathyrellaceae</taxon>
        <taxon>Coprinopsis</taxon>
    </lineage>
</organism>